<feature type="compositionally biased region" description="Low complexity" evidence="1">
    <location>
        <begin position="208"/>
        <end position="220"/>
    </location>
</feature>
<feature type="region of interest" description="Disordered" evidence="1">
    <location>
        <begin position="199"/>
        <end position="238"/>
    </location>
</feature>
<evidence type="ECO:0000256" key="1">
    <source>
        <dbReference type="SAM" id="MobiDB-lite"/>
    </source>
</evidence>
<keyword evidence="5" id="KW-1185">Reference proteome</keyword>
<dbReference type="PANTHER" id="PTHR34800:SF1">
    <property type="entry name" value="TETRAPYRROLE-BINDING PROTEIN, CHLOROPLASTIC"/>
    <property type="match status" value="1"/>
</dbReference>
<dbReference type="GO" id="GO:0030288">
    <property type="term" value="C:outer membrane-bounded periplasmic space"/>
    <property type="evidence" value="ECO:0007669"/>
    <property type="project" value="TreeGrafter"/>
</dbReference>
<proteinExistence type="predicted"/>
<dbReference type="InterPro" id="IPR037215">
    <property type="entry name" value="GUN4-like_sf"/>
</dbReference>
<dbReference type="Pfam" id="PF05419">
    <property type="entry name" value="GUN4"/>
    <property type="match status" value="1"/>
</dbReference>
<gene>
    <name evidence="4" type="ORF">V0288_02325</name>
</gene>
<feature type="chain" id="PRO_5043533039" evidence="2">
    <location>
        <begin position="23"/>
        <end position="238"/>
    </location>
</feature>
<organism evidence="4 5">
    <name type="scientific">Pannus brasiliensis CCIBt3594</name>
    <dbReference type="NCBI Taxonomy" id="1427578"/>
    <lineage>
        <taxon>Bacteria</taxon>
        <taxon>Bacillati</taxon>
        <taxon>Cyanobacteriota</taxon>
        <taxon>Cyanophyceae</taxon>
        <taxon>Oscillatoriophycideae</taxon>
        <taxon>Chroococcales</taxon>
        <taxon>Microcystaceae</taxon>
        <taxon>Pannus</taxon>
    </lineage>
</organism>
<feature type="domain" description="GUN4-like" evidence="3">
    <location>
        <begin position="38"/>
        <end position="166"/>
    </location>
</feature>
<dbReference type="RefSeq" id="WP_332863395.1">
    <property type="nucleotide sequence ID" value="NZ_JBAFSM010000003.1"/>
</dbReference>
<dbReference type="Gene3D" id="1.10.10.1770">
    <property type="entry name" value="Gun4-like"/>
    <property type="match status" value="1"/>
</dbReference>
<dbReference type="Proteomes" id="UP001328733">
    <property type="component" value="Unassembled WGS sequence"/>
</dbReference>
<reference evidence="4 5" key="1">
    <citation type="submission" date="2024-01" db="EMBL/GenBank/DDBJ databases">
        <title>Genomic insights into the taxonomy and metabolism of the cyanobacterium Pannus brasiliensis CCIBt3594.</title>
        <authorList>
            <person name="Machado M."/>
            <person name="Botero N.B."/>
            <person name="Andreote A.P.D."/>
            <person name="Feitosa A.M.T."/>
            <person name="Popin R."/>
            <person name="Sivonen K."/>
            <person name="Fiore M.F."/>
        </authorList>
    </citation>
    <scope>NUCLEOTIDE SEQUENCE [LARGE SCALE GENOMIC DNA]</scope>
    <source>
        <strain evidence="4 5">CCIBt3594</strain>
    </source>
</reference>
<evidence type="ECO:0000313" key="4">
    <source>
        <dbReference type="EMBL" id="MEG3435943.1"/>
    </source>
</evidence>
<feature type="signal peptide" evidence="2">
    <location>
        <begin position="1"/>
        <end position="22"/>
    </location>
</feature>
<dbReference type="AlphaFoldDB" id="A0AAW9QFS1"/>
<dbReference type="CDD" id="cd16383">
    <property type="entry name" value="GUN4"/>
    <property type="match status" value="1"/>
</dbReference>
<dbReference type="EMBL" id="JBAFSM010000003">
    <property type="protein sequence ID" value="MEG3435943.1"/>
    <property type="molecule type" value="Genomic_DNA"/>
</dbReference>
<keyword evidence="2" id="KW-0732">Signal</keyword>
<dbReference type="GO" id="GO:0046906">
    <property type="term" value="F:tetrapyrrole binding"/>
    <property type="evidence" value="ECO:0007669"/>
    <property type="project" value="TreeGrafter"/>
</dbReference>
<evidence type="ECO:0000259" key="3">
    <source>
        <dbReference type="Pfam" id="PF05419"/>
    </source>
</evidence>
<protein>
    <submittedName>
        <fullName evidence="4">GUN4 domain-containing protein</fullName>
    </submittedName>
</protein>
<feature type="compositionally biased region" description="Basic and acidic residues" evidence="1">
    <location>
        <begin position="229"/>
        <end position="238"/>
    </location>
</feature>
<dbReference type="SUPFAM" id="SSF140869">
    <property type="entry name" value="GUN4-like"/>
    <property type="match status" value="1"/>
</dbReference>
<accession>A0AAW9QFS1</accession>
<dbReference type="InterPro" id="IPR008629">
    <property type="entry name" value="GUN4-like"/>
</dbReference>
<sequence>MRKGSPTLTVLLSIALSLGSIAPTVSQPASTPLVSPTTGIDYAGLQNLLKRQQWRQANDMTRDLILRATGRERQGWFTLEDLQKLACWDLQTIDNLWKEASNGRFGFSPQYKIFIETGNKPGRLVAIENYQVFGDRVGWRKGNDWIIFKENLDYSLDAPRGHLPSLRSEYQISGARLEYTTLAQRLVTCNIVPAPPSPAPFPSPSPYLSPSSGSPTPSVPTLRTGPKSLRFDTIKETK</sequence>
<comment type="caution">
    <text evidence="4">The sequence shown here is derived from an EMBL/GenBank/DDBJ whole genome shotgun (WGS) entry which is preliminary data.</text>
</comment>
<evidence type="ECO:0000256" key="2">
    <source>
        <dbReference type="SAM" id="SignalP"/>
    </source>
</evidence>
<name>A0AAW9QFS1_9CHRO</name>
<dbReference type="Gene3D" id="1.25.40.620">
    <property type="match status" value="1"/>
</dbReference>
<evidence type="ECO:0000313" key="5">
    <source>
        <dbReference type="Proteomes" id="UP001328733"/>
    </source>
</evidence>
<dbReference type="PANTHER" id="PTHR34800">
    <property type="entry name" value="TETRAPYRROLE-BINDING PROTEIN, CHLOROPLASTIC"/>
    <property type="match status" value="1"/>
</dbReference>